<dbReference type="EMBL" id="JARJLG010000001">
    <property type="protein sequence ID" value="KAJ7785255.1"/>
    <property type="molecule type" value="Genomic_DNA"/>
</dbReference>
<feature type="chain" id="PRO_5042152288" evidence="1">
    <location>
        <begin position="20"/>
        <end position="105"/>
    </location>
</feature>
<evidence type="ECO:0000256" key="1">
    <source>
        <dbReference type="SAM" id="SignalP"/>
    </source>
</evidence>
<organism evidence="2 3">
    <name type="scientific">Mycena maculata</name>
    <dbReference type="NCBI Taxonomy" id="230809"/>
    <lineage>
        <taxon>Eukaryota</taxon>
        <taxon>Fungi</taxon>
        <taxon>Dikarya</taxon>
        <taxon>Basidiomycota</taxon>
        <taxon>Agaricomycotina</taxon>
        <taxon>Agaricomycetes</taxon>
        <taxon>Agaricomycetidae</taxon>
        <taxon>Agaricales</taxon>
        <taxon>Marasmiineae</taxon>
        <taxon>Mycenaceae</taxon>
        <taxon>Mycena</taxon>
    </lineage>
</organism>
<accession>A0AAD7KIB7</accession>
<protein>
    <submittedName>
        <fullName evidence="2">Uncharacterized protein</fullName>
    </submittedName>
</protein>
<dbReference type="Proteomes" id="UP001215280">
    <property type="component" value="Unassembled WGS sequence"/>
</dbReference>
<dbReference type="AlphaFoldDB" id="A0AAD7KIB7"/>
<gene>
    <name evidence="2" type="ORF">DFH07DRAFT_948328</name>
</gene>
<sequence length="105" mass="11022">MRLAAILPFFFAGLGLVRAIDERLLYTIPAGDTIDTFTSDFESTCATWAPAIAAGLTSEASLVEPGDFSGANADTEARIYCTWTHGTTIVPFTTEVAASLGATEA</sequence>
<evidence type="ECO:0000313" key="3">
    <source>
        <dbReference type="Proteomes" id="UP001215280"/>
    </source>
</evidence>
<feature type="signal peptide" evidence="1">
    <location>
        <begin position="1"/>
        <end position="19"/>
    </location>
</feature>
<proteinExistence type="predicted"/>
<keyword evidence="1" id="KW-0732">Signal</keyword>
<reference evidence="2" key="1">
    <citation type="submission" date="2023-03" db="EMBL/GenBank/DDBJ databases">
        <title>Massive genome expansion in bonnet fungi (Mycena s.s.) driven by repeated elements and novel gene families across ecological guilds.</title>
        <authorList>
            <consortium name="Lawrence Berkeley National Laboratory"/>
            <person name="Harder C.B."/>
            <person name="Miyauchi S."/>
            <person name="Viragh M."/>
            <person name="Kuo A."/>
            <person name="Thoen E."/>
            <person name="Andreopoulos B."/>
            <person name="Lu D."/>
            <person name="Skrede I."/>
            <person name="Drula E."/>
            <person name="Henrissat B."/>
            <person name="Morin E."/>
            <person name="Kohler A."/>
            <person name="Barry K."/>
            <person name="LaButti K."/>
            <person name="Morin E."/>
            <person name="Salamov A."/>
            <person name="Lipzen A."/>
            <person name="Mereny Z."/>
            <person name="Hegedus B."/>
            <person name="Baldrian P."/>
            <person name="Stursova M."/>
            <person name="Weitz H."/>
            <person name="Taylor A."/>
            <person name="Grigoriev I.V."/>
            <person name="Nagy L.G."/>
            <person name="Martin F."/>
            <person name="Kauserud H."/>
        </authorList>
    </citation>
    <scope>NUCLEOTIDE SEQUENCE</scope>
    <source>
        <strain evidence="2">CBHHK188m</strain>
    </source>
</reference>
<evidence type="ECO:0000313" key="2">
    <source>
        <dbReference type="EMBL" id="KAJ7785255.1"/>
    </source>
</evidence>
<comment type="caution">
    <text evidence="2">The sequence shown here is derived from an EMBL/GenBank/DDBJ whole genome shotgun (WGS) entry which is preliminary data.</text>
</comment>
<keyword evidence="3" id="KW-1185">Reference proteome</keyword>
<name>A0AAD7KIB7_9AGAR</name>